<sequence length="734" mass="81900">GDTPRLAAVRELPVKMAVDPQQVPIGSEQKMAAAAAFSDESSMASCKSSLYSLEQEEFFINDLLSDKPESPRFICRVCDEGAVVTSRCRECNENLCDNCVRAHHRVRLTRDHYIQRFDDNNSPSNMMVDSFSKPSNSISPPGNNFFCDLHITEIVRLYCETCNAAICGECVSNGHNGHALIYFQDAIENARKSNLKLMAEIRLTATATKDNLDSTNRMIEVIDMRANYVSREIRNIMKRFHLALEERERELLTYVERIRVTKGKVLIQQSEELRLALSRCGRTHDFLNDALEGGSSYDLLQARNQAVSDLKVFKQLKSLVQPHDFDKIFFFPPDDMLFNAVSTMASVSSSNLPSSLSIGEAIINTPFSQGFPAQNKTLGDNILGGRDSLATFIPPNGSCSLADLENRRDGTFGVNFRMRMEGPQKLQVMRGKSIQGGSPMNINLRNGRNYTEAGPARLSFGKEGDGDGELCRPWGVCCDGYNNIIVADRSNNRIQIFSSTGVFIRKFGSHGTESGEFDRPAGVAVDPSNRIVVADKDNHRIQVFTMEGEFVYKFGEKGGKNGQFNYPWDVDVDTTGRIVVSDTRNHRIQLFAADGTFLNKYGYENTTTMWKHFDSPRGVCFGNNGMVIVTDFNNHRLVVIDANFRNARFLGSEGNGAKEFLRPQGVAVDKNGQIIVADSRNHRIQVFEANGSFLWQFGEAGKEEGQMDRPSGVCLTNDGHIVVVDFGNNRIQIF</sequence>
<evidence type="ECO:0000259" key="8">
    <source>
        <dbReference type="PROSITE" id="PS50119"/>
    </source>
</evidence>
<dbReference type="GO" id="GO:0043161">
    <property type="term" value="P:proteasome-mediated ubiquitin-dependent protein catabolic process"/>
    <property type="evidence" value="ECO:0007669"/>
    <property type="project" value="TreeGrafter"/>
</dbReference>
<dbReference type="InterPro" id="IPR050952">
    <property type="entry name" value="TRIM-NHL_E3_ligases"/>
</dbReference>
<keyword evidence="2" id="KW-0677">Repeat</keyword>
<dbReference type="AlphaFoldDB" id="A0A1B6M626"/>
<evidence type="ECO:0000256" key="4">
    <source>
        <dbReference type="ARBA" id="ARBA00022833"/>
    </source>
</evidence>
<dbReference type="EMBL" id="GEBQ01008590">
    <property type="protein sequence ID" value="JAT31387.1"/>
    <property type="molecule type" value="Transcribed_RNA"/>
</dbReference>
<dbReference type="PANTHER" id="PTHR24104">
    <property type="entry name" value="E3 UBIQUITIN-PROTEIN LIGASE NHLRC1-RELATED"/>
    <property type="match status" value="1"/>
</dbReference>
<dbReference type="Gene3D" id="2.120.10.30">
    <property type="entry name" value="TolB, C-terminal domain"/>
    <property type="match status" value="3"/>
</dbReference>
<dbReference type="GO" id="GO:0061630">
    <property type="term" value="F:ubiquitin protein ligase activity"/>
    <property type="evidence" value="ECO:0007669"/>
    <property type="project" value="TreeGrafter"/>
</dbReference>
<proteinExistence type="predicted"/>
<evidence type="ECO:0000256" key="7">
    <source>
        <dbReference type="PROSITE-ProRule" id="PRU00504"/>
    </source>
</evidence>
<feature type="repeat" description="NHL" evidence="7">
    <location>
        <begin position="647"/>
        <end position="690"/>
    </location>
</feature>
<reference evidence="9" key="1">
    <citation type="submission" date="2015-11" db="EMBL/GenBank/DDBJ databases">
        <title>De novo transcriptome assembly of four potential Pierce s Disease insect vectors from Arizona vineyards.</title>
        <authorList>
            <person name="Tassone E.E."/>
        </authorList>
    </citation>
    <scope>NUCLEOTIDE SEQUENCE</scope>
</reference>
<dbReference type="SUPFAM" id="SSF57845">
    <property type="entry name" value="B-box zinc-binding domain"/>
    <property type="match status" value="1"/>
</dbReference>
<dbReference type="GO" id="GO:0008270">
    <property type="term" value="F:zinc ion binding"/>
    <property type="evidence" value="ECO:0007669"/>
    <property type="project" value="UniProtKB-KW"/>
</dbReference>
<dbReference type="CDD" id="cd19812">
    <property type="entry name" value="Bbox1_TRIM71_C-VII"/>
    <property type="match status" value="1"/>
</dbReference>
<feature type="repeat" description="NHL" evidence="7">
    <location>
        <begin position="504"/>
        <end position="547"/>
    </location>
</feature>
<dbReference type="FunFam" id="2.120.10.30:FF:000013">
    <property type="entry name" value="E3 ubiquitin-protein ligase TRIM71"/>
    <property type="match status" value="1"/>
</dbReference>
<dbReference type="SUPFAM" id="SSF101898">
    <property type="entry name" value="NHL repeat"/>
    <property type="match status" value="1"/>
</dbReference>
<organism evidence="9">
    <name type="scientific">Graphocephala atropunctata</name>
    <dbReference type="NCBI Taxonomy" id="36148"/>
    <lineage>
        <taxon>Eukaryota</taxon>
        <taxon>Metazoa</taxon>
        <taxon>Ecdysozoa</taxon>
        <taxon>Arthropoda</taxon>
        <taxon>Hexapoda</taxon>
        <taxon>Insecta</taxon>
        <taxon>Pterygota</taxon>
        <taxon>Neoptera</taxon>
        <taxon>Paraneoptera</taxon>
        <taxon>Hemiptera</taxon>
        <taxon>Auchenorrhyncha</taxon>
        <taxon>Membracoidea</taxon>
        <taxon>Cicadellidae</taxon>
        <taxon>Cicadellinae</taxon>
        <taxon>Cicadellini</taxon>
        <taxon>Graphocephala</taxon>
    </lineage>
</organism>
<dbReference type="CDD" id="cd14954">
    <property type="entry name" value="NHL_TRIM71_like"/>
    <property type="match status" value="1"/>
</dbReference>
<feature type="non-terminal residue" evidence="9">
    <location>
        <position position="1"/>
    </location>
</feature>
<dbReference type="CDD" id="cd19796">
    <property type="entry name" value="Bbox2_TRIM71_C-VII"/>
    <property type="match status" value="1"/>
</dbReference>
<evidence type="ECO:0000256" key="5">
    <source>
        <dbReference type="PROSITE-ProRule" id="PRU00024"/>
    </source>
</evidence>
<feature type="repeat" description="NHL" evidence="7">
    <location>
        <begin position="610"/>
        <end position="643"/>
    </location>
</feature>
<evidence type="ECO:0000256" key="6">
    <source>
        <dbReference type="PROSITE-ProRule" id="PRU00087"/>
    </source>
</evidence>
<feature type="repeat" description="NHL" evidence="7">
    <location>
        <begin position="459"/>
        <end position="500"/>
    </location>
</feature>
<evidence type="ECO:0000256" key="3">
    <source>
        <dbReference type="ARBA" id="ARBA00022771"/>
    </source>
</evidence>
<dbReference type="InterPro" id="IPR011042">
    <property type="entry name" value="6-blade_b-propeller_TolB-like"/>
</dbReference>
<dbReference type="PROSITE" id="PS50119">
    <property type="entry name" value="ZF_BBOX"/>
    <property type="match status" value="2"/>
</dbReference>
<evidence type="ECO:0000256" key="1">
    <source>
        <dbReference type="ARBA" id="ARBA00022723"/>
    </source>
</evidence>
<keyword evidence="1" id="KW-0479">Metal-binding</keyword>
<dbReference type="InterPro" id="IPR000315">
    <property type="entry name" value="Znf_B-box"/>
</dbReference>
<dbReference type="SMART" id="SM00336">
    <property type="entry name" value="BBOX"/>
    <property type="match status" value="2"/>
</dbReference>
<dbReference type="Pfam" id="PF01436">
    <property type="entry name" value="NHL"/>
    <property type="match status" value="6"/>
</dbReference>
<dbReference type="InterPro" id="IPR001258">
    <property type="entry name" value="NHL_repeat"/>
</dbReference>
<feature type="repeat" description="Filamin" evidence="6">
    <location>
        <begin position="395"/>
        <end position="444"/>
    </location>
</feature>
<dbReference type="Gene3D" id="3.30.160.60">
    <property type="entry name" value="Classic Zinc Finger"/>
    <property type="match status" value="1"/>
</dbReference>
<gene>
    <name evidence="9" type="ORF">g.28590</name>
</gene>
<dbReference type="Pfam" id="PF00643">
    <property type="entry name" value="zf-B_box"/>
    <property type="match status" value="1"/>
</dbReference>
<dbReference type="PANTHER" id="PTHR24104:SF48">
    <property type="entry name" value="PROTEIN WECH"/>
    <property type="match status" value="1"/>
</dbReference>
<dbReference type="InterPro" id="IPR017868">
    <property type="entry name" value="Filamin/ABP280_repeat-like"/>
</dbReference>
<feature type="repeat" description="NHL" evidence="7">
    <location>
        <begin position="696"/>
        <end position="734"/>
    </location>
</feature>
<accession>A0A1B6M626</accession>
<evidence type="ECO:0000256" key="2">
    <source>
        <dbReference type="ARBA" id="ARBA00022737"/>
    </source>
</evidence>
<evidence type="ECO:0000313" key="9">
    <source>
        <dbReference type="EMBL" id="JAT31387.1"/>
    </source>
</evidence>
<dbReference type="FunFam" id="2.120.10.30:FF:000025">
    <property type="entry name" value="E3 ubiquitin-protein ligase TRIM71"/>
    <property type="match status" value="1"/>
</dbReference>
<keyword evidence="3 5" id="KW-0863">Zinc-finger</keyword>
<feature type="domain" description="B box-type" evidence="8">
    <location>
        <begin position="70"/>
        <end position="117"/>
    </location>
</feature>
<feature type="domain" description="B box-type" evidence="8">
    <location>
        <begin position="142"/>
        <end position="183"/>
    </location>
</feature>
<keyword evidence="4" id="KW-0862">Zinc</keyword>
<dbReference type="PROSITE" id="PS51125">
    <property type="entry name" value="NHL"/>
    <property type="match status" value="6"/>
</dbReference>
<feature type="repeat" description="NHL" evidence="7">
    <location>
        <begin position="551"/>
        <end position="594"/>
    </location>
</feature>
<dbReference type="PROSITE" id="PS50194">
    <property type="entry name" value="FILAMIN_REPEAT"/>
    <property type="match status" value="1"/>
</dbReference>
<protein>
    <recommendedName>
        <fullName evidence="8">B box-type domain-containing protein</fullName>
    </recommendedName>
</protein>
<dbReference type="GO" id="GO:0000209">
    <property type="term" value="P:protein polyubiquitination"/>
    <property type="evidence" value="ECO:0007669"/>
    <property type="project" value="TreeGrafter"/>
</dbReference>
<name>A0A1B6M626_9HEMI</name>